<feature type="domain" description="Histidine kinase" evidence="14">
    <location>
        <begin position="686"/>
        <end position="902"/>
    </location>
</feature>
<keyword evidence="9" id="KW-0067">ATP-binding</keyword>
<dbReference type="CDD" id="cd00082">
    <property type="entry name" value="HisKA"/>
    <property type="match status" value="1"/>
</dbReference>
<dbReference type="InterPro" id="IPR036890">
    <property type="entry name" value="HATPase_C_sf"/>
</dbReference>
<dbReference type="SMART" id="SM00388">
    <property type="entry name" value="HisKA"/>
    <property type="match status" value="1"/>
</dbReference>
<dbReference type="InterPro" id="IPR025201">
    <property type="entry name" value="KdpD_TM"/>
</dbReference>
<evidence type="ECO:0000256" key="4">
    <source>
        <dbReference type="ARBA" id="ARBA00022553"/>
    </source>
</evidence>
<gene>
    <name evidence="15" type="ORF">M0638_18095</name>
</gene>
<dbReference type="CDD" id="cd00075">
    <property type="entry name" value="HATPase"/>
    <property type="match status" value="1"/>
</dbReference>
<dbReference type="Pfam" id="PF00512">
    <property type="entry name" value="HisKA"/>
    <property type="match status" value="1"/>
</dbReference>
<keyword evidence="8 15" id="KW-0418">Kinase</keyword>
<dbReference type="EMBL" id="JALPRX010000078">
    <property type="protein sequence ID" value="MCK8786292.1"/>
    <property type="molecule type" value="Genomic_DNA"/>
</dbReference>
<dbReference type="Pfam" id="PF02518">
    <property type="entry name" value="HATPase_c"/>
    <property type="match status" value="1"/>
</dbReference>
<keyword evidence="11" id="KW-0902">Two-component regulatory system</keyword>
<keyword evidence="7" id="KW-0547">Nucleotide-binding</keyword>
<name>A0A9X1YAS3_9PROT</name>
<feature type="transmembrane region" description="Helical" evidence="13">
    <location>
        <begin position="382"/>
        <end position="405"/>
    </location>
</feature>
<dbReference type="RefSeq" id="WP_248668405.1">
    <property type="nucleotide sequence ID" value="NZ_JALPRX010000078.1"/>
</dbReference>
<protein>
    <recommendedName>
        <fullName evidence="3">histidine kinase</fullName>
        <ecNumber evidence="3">2.7.13.3</ecNumber>
    </recommendedName>
</protein>
<evidence type="ECO:0000256" key="9">
    <source>
        <dbReference type="ARBA" id="ARBA00022840"/>
    </source>
</evidence>
<dbReference type="GO" id="GO:0005886">
    <property type="term" value="C:plasma membrane"/>
    <property type="evidence" value="ECO:0007669"/>
    <property type="project" value="TreeGrafter"/>
</dbReference>
<dbReference type="Gene3D" id="3.30.565.10">
    <property type="entry name" value="Histidine kinase-like ATPase, C-terminal domain"/>
    <property type="match status" value="1"/>
</dbReference>
<evidence type="ECO:0000256" key="6">
    <source>
        <dbReference type="ARBA" id="ARBA00022692"/>
    </source>
</evidence>
<dbReference type="InterPro" id="IPR038318">
    <property type="entry name" value="KdpD_sf"/>
</dbReference>
<evidence type="ECO:0000256" key="10">
    <source>
        <dbReference type="ARBA" id="ARBA00022989"/>
    </source>
</evidence>
<dbReference type="InterPro" id="IPR029016">
    <property type="entry name" value="GAF-like_dom_sf"/>
</dbReference>
<evidence type="ECO:0000256" key="11">
    <source>
        <dbReference type="ARBA" id="ARBA00023012"/>
    </source>
</evidence>
<dbReference type="PANTHER" id="PTHR45569:SF1">
    <property type="entry name" value="SENSOR PROTEIN KDPD"/>
    <property type="match status" value="1"/>
</dbReference>
<dbReference type="SUPFAM" id="SSF52402">
    <property type="entry name" value="Adenine nucleotide alpha hydrolases-like"/>
    <property type="match status" value="1"/>
</dbReference>
<dbReference type="InterPro" id="IPR003852">
    <property type="entry name" value="Sig_transdc_His_kinase_KdpD_N"/>
</dbReference>
<evidence type="ECO:0000256" key="1">
    <source>
        <dbReference type="ARBA" id="ARBA00000085"/>
    </source>
</evidence>
<keyword evidence="6 13" id="KW-0812">Transmembrane</keyword>
<dbReference type="Proteomes" id="UP001139516">
    <property type="component" value="Unassembled WGS sequence"/>
</dbReference>
<dbReference type="AlphaFoldDB" id="A0A9X1YAS3"/>
<comment type="catalytic activity">
    <reaction evidence="1">
        <text>ATP + protein L-histidine = ADP + protein N-phospho-L-histidine.</text>
        <dbReference type="EC" id="2.7.13.3"/>
    </reaction>
</comment>
<organism evidence="15 16">
    <name type="scientific">Roseomonas acroporae</name>
    <dbReference type="NCBI Taxonomy" id="2937791"/>
    <lineage>
        <taxon>Bacteria</taxon>
        <taxon>Pseudomonadati</taxon>
        <taxon>Pseudomonadota</taxon>
        <taxon>Alphaproteobacteria</taxon>
        <taxon>Acetobacterales</taxon>
        <taxon>Roseomonadaceae</taxon>
        <taxon>Roseomonas</taxon>
    </lineage>
</organism>
<dbReference type="Gene3D" id="3.30.450.40">
    <property type="match status" value="1"/>
</dbReference>
<evidence type="ECO:0000313" key="15">
    <source>
        <dbReference type="EMBL" id="MCK8786292.1"/>
    </source>
</evidence>
<evidence type="ECO:0000256" key="8">
    <source>
        <dbReference type="ARBA" id="ARBA00022777"/>
    </source>
</evidence>
<dbReference type="InterPro" id="IPR003661">
    <property type="entry name" value="HisK_dim/P_dom"/>
</dbReference>
<evidence type="ECO:0000313" key="16">
    <source>
        <dbReference type="Proteomes" id="UP001139516"/>
    </source>
</evidence>
<dbReference type="InterPro" id="IPR036097">
    <property type="entry name" value="HisK_dim/P_sf"/>
</dbReference>
<dbReference type="SMART" id="SM00387">
    <property type="entry name" value="HATPase_c"/>
    <property type="match status" value="1"/>
</dbReference>
<dbReference type="Gene3D" id="1.10.287.130">
    <property type="match status" value="1"/>
</dbReference>
<evidence type="ECO:0000256" key="5">
    <source>
        <dbReference type="ARBA" id="ARBA00022679"/>
    </source>
</evidence>
<dbReference type="Gene3D" id="3.40.50.620">
    <property type="entry name" value="HUPs"/>
    <property type="match status" value="1"/>
</dbReference>
<dbReference type="Pfam" id="PF13493">
    <property type="entry name" value="DUF4118"/>
    <property type="match status" value="1"/>
</dbReference>
<dbReference type="Gene3D" id="3.40.50.300">
    <property type="entry name" value="P-loop containing nucleotide triphosphate hydrolases"/>
    <property type="match status" value="1"/>
</dbReference>
<dbReference type="InterPro" id="IPR052023">
    <property type="entry name" value="Histidine_kinase_KdpD"/>
</dbReference>
<dbReference type="SUPFAM" id="SSF47384">
    <property type="entry name" value="Homodimeric domain of signal transducing histidine kinase"/>
    <property type="match status" value="1"/>
</dbReference>
<dbReference type="Gene3D" id="1.20.120.620">
    <property type="entry name" value="Backbone structure of the membrane domain of e. Coli histidine kinase receptor kdpd"/>
    <property type="match status" value="1"/>
</dbReference>
<dbReference type="GO" id="GO:0005524">
    <property type="term" value="F:ATP binding"/>
    <property type="evidence" value="ECO:0007669"/>
    <property type="project" value="UniProtKB-KW"/>
</dbReference>
<dbReference type="GO" id="GO:0005737">
    <property type="term" value="C:cytoplasm"/>
    <property type="evidence" value="ECO:0007669"/>
    <property type="project" value="UniProtKB-ARBA"/>
</dbReference>
<dbReference type="InterPro" id="IPR003594">
    <property type="entry name" value="HATPase_dom"/>
</dbReference>
<keyword evidence="5" id="KW-0808">Transferase</keyword>
<dbReference type="InterPro" id="IPR027417">
    <property type="entry name" value="P-loop_NTPase"/>
</dbReference>
<dbReference type="SUPFAM" id="SSF55874">
    <property type="entry name" value="ATPase domain of HSP90 chaperone/DNA topoisomerase II/histidine kinase"/>
    <property type="match status" value="1"/>
</dbReference>
<evidence type="ECO:0000256" key="2">
    <source>
        <dbReference type="ARBA" id="ARBA00004141"/>
    </source>
</evidence>
<accession>A0A9X1YAS3</accession>
<reference evidence="15" key="1">
    <citation type="submission" date="2022-04" db="EMBL/GenBank/DDBJ databases">
        <title>Roseomonas acroporae sp. nov., isolated from coral Acropora digitifera.</title>
        <authorList>
            <person name="Sun H."/>
        </authorList>
    </citation>
    <scope>NUCLEOTIDE SEQUENCE</scope>
    <source>
        <strain evidence="15">NAR14</strain>
    </source>
</reference>
<evidence type="ECO:0000256" key="3">
    <source>
        <dbReference type="ARBA" id="ARBA00012438"/>
    </source>
</evidence>
<evidence type="ECO:0000256" key="12">
    <source>
        <dbReference type="ARBA" id="ARBA00023136"/>
    </source>
</evidence>
<dbReference type="FunFam" id="3.40.50.300:FF:000483">
    <property type="entry name" value="Sensor histidine kinase KdpD"/>
    <property type="match status" value="1"/>
</dbReference>
<dbReference type="PRINTS" id="PR00344">
    <property type="entry name" value="BCTRLSENSOR"/>
</dbReference>
<evidence type="ECO:0000256" key="13">
    <source>
        <dbReference type="SAM" id="Phobius"/>
    </source>
</evidence>
<dbReference type="InterPro" id="IPR014729">
    <property type="entry name" value="Rossmann-like_a/b/a_fold"/>
</dbReference>
<dbReference type="InterPro" id="IPR004358">
    <property type="entry name" value="Sig_transdc_His_kin-like_C"/>
</dbReference>
<comment type="subcellular location">
    <subcellularLocation>
        <location evidence="2">Membrane</location>
        <topology evidence="2">Multi-pass membrane protein</topology>
    </subcellularLocation>
</comment>
<keyword evidence="12 13" id="KW-0472">Membrane</keyword>
<proteinExistence type="predicted"/>
<keyword evidence="4" id="KW-0597">Phosphoprotein</keyword>
<feature type="transmembrane region" description="Helical" evidence="13">
    <location>
        <begin position="454"/>
        <end position="477"/>
    </location>
</feature>
<evidence type="ECO:0000259" key="14">
    <source>
        <dbReference type="PROSITE" id="PS50109"/>
    </source>
</evidence>
<dbReference type="EC" id="2.7.13.3" evidence="3"/>
<sequence length="902" mass="94329">MTEPPRPDPDALLALAAEGRGRLKVFLGAAPGVGKTVQMLAEGRRLLAAGTDVLVGLVETHGRAETEAAIGPLPVLPRRAVPYRGQALAEFDLDAALARRPAVLLLDELAHSNAPGSRHPKRWQDVEELRDAGIEVWTTMNVQHLEGLSDTVARVTGIRVAETVPDRVLREADAVALVDIPPAELLERLRQGRIYRPDQAERALRGFFREGSLAALREMALRRTAERVDADVTGWMRRNAVAGPWPVGDRVLVLIPGGAEAEAVLHHARRIADALRAPLLALHVERPGGTGDPAPGLRLAEDLGAEAEVVAAADLPAAVLAHARARNVSHIVLGRGRPARWRRLLGRTLIGALARRAADFTLHVVAGPPPATRRPAAPRRALPGWLGLAAVPALVAAATLVCLGLDGTVPDASFGMVYLVAVVALAAWLGPAHAAAGAALSFAAWNFLFLPPRYTLVIASAQDVLGAVVFGVVAALLSGTTGRLGRSVRAAAARLAALRRLSALARRLNAQSSMPELQGAIAEAARQAAGCPACLLLPLDAALQSVFGADLAPPDAPPGASGPPEPVLRAASPADAVPDEAAMAAARWALANGREAGRGTATLPATPWRFLPLRAAREEGEAVIGLLGLLPGQAGRGMDDPEADRTLDALLDQAAVALERARLAELGARRRARGEAEALRTALLTSLGHDLRTPLTAIRGAAETLRTVGAALPEATRADLLATVEEEATRLARWMTAIIDMVRLESGELQARREPVDPAGALREAAARAGHAYPGRAVRVAAPPGLPAPMLDPVLLDRVLENLLDNALKYSGPSGTVLAEARREGAWVSFSVEDDGPGIPPAALPQVFAPFFRAARADRVAAGSGLGLAICRGLVTAMGGTIAAESPVRDGHGTRVTARFPA</sequence>
<keyword evidence="10 13" id="KW-1133">Transmembrane helix</keyword>
<comment type="caution">
    <text evidence="15">The sequence shown here is derived from an EMBL/GenBank/DDBJ whole genome shotgun (WGS) entry which is preliminary data.</text>
</comment>
<dbReference type="InterPro" id="IPR005467">
    <property type="entry name" value="His_kinase_dom"/>
</dbReference>
<feature type="transmembrane region" description="Helical" evidence="13">
    <location>
        <begin position="417"/>
        <end position="448"/>
    </location>
</feature>
<evidence type="ECO:0000256" key="7">
    <source>
        <dbReference type="ARBA" id="ARBA00022741"/>
    </source>
</evidence>
<dbReference type="GO" id="GO:0000155">
    <property type="term" value="F:phosphorelay sensor kinase activity"/>
    <property type="evidence" value="ECO:0007669"/>
    <property type="project" value="InterPro"/>
</dbReference>
<keyword evidence="16" id="KW-1185">Reference proteome</keyword>
<dbReference type="Pfam" id="PF02702">
    <property type="entry name" value="KdpD"/>
    <property type="match status" value="1"/>
</dbReference>
<dbReference type="PANTHER" id="PTHR45569">
    <property type="entry name" value="SENSOR PROTEIN KDPD"/>
    <property type="match status" value="1"/>
</dbReference>
<dbReference type="PROSITE" id="PS50109">
    <property type="entry name" value="HIS_KIN"/>
    <property type="match status" value="1"/>
</dbReference>